<evidence type="ECO:0000256" key="1">
    <source>
        <dbReference type="PROSITE-ProRule" id="PRU00278"/>
    </source>
</evidence>
<reference evidence="4" key="2">
    <citation type="journal article" date="2021" name="PeerJ">
        <title>Extensive microbial diversity within the chicken gut microbiome revealed by metagenomics and culture.</title>
        <authorList>
            <person name="Gilroy R."/>
            <person name="Ravi A."/>
            <person name="Getino M."/>
            <person name="Pursley I."/>
            <person name="Horton D.L."/>
            <person name="Alikhan N.F."/>
            <person name="Baker D."/>
            <person name="Gharbi K."/>
            <person name="Hall N."/>
            <person name="Watson M."/>
            <person name="Adriaenssens E.M."/>
            <person name="Foster-Nyarko E."/>
            <person name="Jarju S."/>
            <person name="Secka A."/>
            <person name="Antonio M."/>
            <person name="Oren A."/>
            <person name="Chaudhuri R.R."/>
            <person name="La Ragione R."/>
            <person name="Hildebrand F."/>
            <person name="Pallen M.J."/>
        </authorList>
    </citation>
    <scope>NUCLEOTIDE SEQUENCE</scope>
    <source>
        <strain evidence="4">CHK154-7741</strain>
    </source>
</reference>
<gene>
    <name evidence="4" type="ORF">IAD26_03515</name>
</gene>
<dbReference type="PROSITE" id="PS51257">
    <property type="entry name" value="PROKAR_LIPOPROTEIN"/>
    <property type="match status" value="1"/>
</dbReference>
<organism evidence="4 5">
    <name type="scientific">Candidatus Limenecus avicola</name>
    <dbReference type="NCBI Taxonomy" id="2840847"/>
    <lineage>
        <taxon>Bacteria</taxon>
        <taxon>Bacillati</taxon>
        <taxon>Bacillota</taxon>
        <taxon>Clostridia</taxon>
        <taxon>Eubacteriales</taxon>
        <taxon>Clostridiaceae</taxon>
        <taxon>Clostridiaceae incertae sedis</taxon>
        <taxon>Candidatus Limenecus</taxon>
    </lineage>
</organism>
<dbReference type="Gene3D" id="3.10.50.40">
    <property type="match status" value="1"/>
</dbReference>
<proteinExistence type="predicted"/>
<evidence type="ECO:0000256" key="2">
    <source>
        <dbReference type="SAM" id="SignalP"/>
    </source>
</evidence>
<keyword evidence="2" id="KW-0732">Signal</keyword>
<dbReference type="Gene3D" id="1.10.4030.10">
    <property type="entry name" value="Porin chaperone SurA, peptide-binding domain"/>
    <property type="match status" value="1"/>
</dbReference>
<dbReference type="SUPFAM" id="SSF54534">
    <property type="entry name" value="FKBP-like"/>
    <property type="match status" value="1"/>
</dbReference>
<accession>A0A9D1SRL9</accession>
<name>A0A9D1SRL9_9CLOT</name>
<dbReference type="PROSITE" id="PS01096">
    <property type="entry name" value="PPIC_PPIASE_1"/>
    <property type="match status" value="1"/>
</dbReference>
<evidence type="ECO:0000259" key="3">
    <source>
        <dbReference type="PROSITE" id="PS50198"/>
    </source>
</evidence>
<feature type="signal peptide" evidence="2">
    <location>
        <begin position="1"/>
        <end position="27"/>
    </location>
</feature>
<dbReference type="InterPro" id="IPR000297">
    <property type="entry name" value="PPIase_PpiC"/>
</dbReference>
<dbReference type="InterPro" id="IPR023058">
    <property type="entry name" value="PPIase_PpiC_CS"/>
</dbReference>
<dbReference type="InterPro" id="IPR050245">
    <property type="entry name" value="PrsA_foldase"/>
</dbReference>
<protein>
    <submittedName>
        <fullName evidence="4">Peptidylprolyl isomerase</fullName>
    </submittedName>
</protein>
<dbReference type="InterPro" id="IPR046357">
    <property type="entry name" value="PPIase_dom_sf"/>
</dbReference>
<dbReference type="AlphaFoldDB" id="A0A9D1SRL9"/>
<dbReference type="PROSITE" id="PS50198">
    <property type="entry name" value="PPIC_PPIASE_2"/>
    <property type="match status" value="1"/>
</dbReference>
<evidence type="ECO:0000313" key="4">
    <source>
        <dbReference type="EMBL" id="HIU92187.1"/>
    </source>
</evidence>
<comment type="caution">
    <text evidence="4">The sequence shown here is derived from an EMBL/GenBank/DDBJ whole genome shotgun (WGS) entry which is preliminary data.</text>
</comment>
<dbReference type="GO" id="GO:0003755">
    <property type="term" value="F:peptidyl-prolyl cis-trans isomerase activity"/>
    <property type="evidence" value="ECO:0007669"/>
    <property type="project" value="UniProtKB-KW"/>
</dbReference>
<evidence type="ECO:0000313" key="5">
    <source>
        <dbReference type="Proteomes" id="UP000886748"/>
    </source>
</evidence>
<dbReference type="PANTHER" id="PTHR47245:SF2">
    <property type="entry name" value="PEPTIDYL-PROLYL CIS-TRANS ISOMERASE HP_0175-RELATED"/>
    <property type="match status" value="1"/>
</dbReference>
<dbReference type="Pfam" id="PF13624">
    <property type="entry name" value="SurA_N_3"/>
    <property type="match status" value="1"/>
</dbReference>
<dbReference type="SUPFAM" id="SSF109998">
    <property type="entry name" value="Triger factor/SurA peptide-binding domain-like"/>
    <property type="match status" value="1"/>
</dbReference>
<dbReference type="PANTHER" id="PTHR47245">
    <property type="entry name" value="PEPTIDYLPROLYL ISOMERASE"/>
    <property type="match status" value="1"/>
</dbReference>
<feature type="domain" description="PpiC" evidence="3">
    <location>
        <begin position="175"/>
        <end position="300"/>
    </location>
</feature>
<feature type="chain" id="PRO_5039116461" evidence="2">
    <location>
        <begin position="28"/>
        <end position="377"/>
    </location>
</feature>
<sequence>MKKLKLFATVLAASATLMICGCTNHNAIVTVNGDAITKAQYEKAFDAVADNSMFAQMGIDLKKDPNSFLHLMIKDRVVNELVVKKLLDQEIKRRHIKVSKADMDAQLKSIIDKVGSKEKFNELLKQNGVSSAQFKKDLTDEVKIQKLVDTLAVVTVSDKDAMKFYKDNQDKFKNPDKVRASHILVSANPEELKAKIASSAQGKSMTEDQLKAEVDKQMAAQKAKAEKLLAEVKKDTKSFAKVAKENSDDTQSAKQGGDLGFFGKEEMVEPFSKAAFSMKPNTLSGVVQTPYGYHIILVTDRVKAGIEPFDNVKAEIKDFLTNQEKVKTLQQFVDTLKNNAKIEYNDPSFNPAEIQKALKEQSKNNPALMEGPKSAKE</sequence>
<dbReference type="InterPro" id="IPR027304">
    <property type="entry name" value="Trigger_fact/SurA_dom_sf"/>
</dbReference>
<keyword evidence="1 4" id="KW-0413">Isomerase</keyword>
<dbReference type="Pfam" id="PF13616">
    <property type="entry name" value="Rotamase_3"/>
    <property type="match status" value="1"/>
</dbReference>
<dbReference type="EMBL" id="DVOD01000026">
    <property type="protein sequence ID" value="HIU92187.1"/>
    <property type="molecule type" value="Genomic_DNA"/>
</dbReference>
<reference evidence="4" key="1">
    <citation type="submission" date="2020-10" db="EMBL/GenBank/DDBJ databases">
        <authorList>
            <person name="Gilroy R."/>
        </authorList>
    </citation>
    <scope>NUCLEOTIDE SEQUENCE</scope>
    <source>
        <strain evidence="4">CHK154-7741</strain>
    </source>
</reference>
<keyword evidence="1" id="KW-0697">Rotamase</keyword>
<dbReference type="Proteomes" id="UP000886748">
    <property type="component" value="Unassembled WGS sequence"/>
</dbReference>